<dbReference type="AlphaFoldDB" id="A0A183G0Q1"/>
<evidence type="ECO:0000313" key="3">
    <source>
        <dbReference type="Proteomes" id="UP000050761"/>
    </source>
</evidence>
<evidence type="ECO:0000256" key="1">
    <source>
        <dbReference type="SAM" id="MobiDB-lite"/>
    </source>
</evidence>
<dbReference type="WBParaSite" id="HPBE_0001468601-mRNA-1">
    <property type="protein sequence ID" value="HPBE_0001468601-mRNA-1"/>
    <property type="gene ID" value="HPBE_0001468601"/>
</dbReference>
<proteinExistence type="predicted"/>
<keyword evidence="3" id="KW-1185">Reference proteome</keyword>
<reference evidence="4" key="2">
    <citation type="submission" date="2019-09" db="UniProtKB">
        <authorList>
            <consortium name="WormBaseParasite"/>
        </authorList>
    </citation>
    <scope>IDENTIFICATION</scope>
</reference>
<accession>A0A183G0Q1</accession>
<reference evidence="2 3" key="1">
    <citation type="submission" date="2018-11" db="EMBL/GenBank/DDBJ databases">
        <authorList>
            <consortium name="Pathogen Informatics"/>
        </authorList>
    </citation>
    <scope>NUCLEOTIDE SEQUENCE [LARGE SCALE GENOMIC DNA]</scope>
</reference>
<gene>
    <name evidence="2" type="ORF">HPBE_LOCUS14687</name>
</gene>
<dbReference type="EMBL" id="UZAH01028483">
    <property type="protein sequence ID" value="VDP00467.1"/>
    <property type="molecule type" value="Genomic_DNA"/>
</dbReference>
<name>A0A183G0Q1_HELPZ</name>
<accession>A0A3P7ZEV2</accession>
<organism evidence="3 4">
    <name type="scientific">Heligmosomoides polygyrus</name>
    <name type="common">Parasitic roundworm</name>
    <dbReference type="NCBI Taxonomy" id="6339"/>
    <lineage>
        <taxon>Eukaryota</taxon>
        <taxon>Metazoa</taxon>
        <taxon>Ecdysozoa</taxon>
        <taxon>Nematoda</taxon>
        <taxon>Chromadorea</taxon>
        <taxon>Rhabditida</taxon>
        <taxon>Rhabditina</taxon>
        <taxon>Rhabditomorpha</taxon>
        <taxon>Strongyloidea</taxon>
        <taxon>Heligmosomidae</taxon>
        <taxon>Heligmosomoides</taxon>
    </lineage>
</organism>
<evidence type="ECO:0000313" key="2">
    <source>
        <dbReference type="EMBL" id="VDP00467.1"/>
    </source>
</evidence>
<sequence>MRATSIGSVDTTPVFDEMDEQVESRRAVPDVLETRDDDGHEVDKLEANVVALINCLEELLVKEISIKESLAPCEGDQHQGES</sequence>
<feature type="region of interest" description="Disordered" evidence="1">
    <location>
        <begin position="1"/>
        <end position="35"/>
    </location>
</feature>
<protein>
    <submittedName>
        <fullName evidence="2 4">Uncharacterized protein</fullName>
    </submittedName>
</protein>
<feature type="compositionally biased region" description="Polar residues" evidence="1">
    <location>
        <begin position="1"/>
        <end position="11"/>
    </location>
</feature>
<evidence type="ECO:0000313" key="4">
    <source>
        <dbReference type="WBParaSite" id="HPBE_0001468601-mRNA-1"/>
    </source>
</evidence>
<dbReference type="Proteomes" id="UP000050761">
    <property type="component" value="Unassembled WGS sequence"/>
</dbReference>
<feature type="compositionally biased region" description="Basic and acidic residues" evidence="1">
    <location>
        <begin position="22"/>
        <end position="35"/>
    </location>
</feature>